<keyword evidence="6" id="KW-0966">Cell projection</keyword>
<dbReference type="EMBL" id="VXIV02002442">
    <property type="protein sequence ID" value="KAF6025568.1"/>
    <property type="molecule type" value="Genomic_DNA"/>
</dbReference>
<protein>
    <recommendedName>
        <fullName evidence="8">Protein broad-minded</fullName>
    </recommendedName>
    <alternativeName>
        <fullName evidence="9">TBC1 domain family member 32</fullName>
    </alternativeName>
</protein>
<dbReference type="InterPro" id="IPR039156">
    <property type="entry name" value="PHAF1/BROMI"/>
</dbReference>
<feature type="domain" description="BROMI C-terminal Rab TBC-like" evidence="12">
    <location>
        <begin position="865"/>
        <end position="1294"/>
    </location>
</feature>
<dbReference type="InterPro" id="IPR032735">
    <property type="entry name" value="BROMI_M"/>
</dbReference>
<dbReference type="GO" id="GO:0005929">
    <property type="term" value="C:cilium"/>
    <property type="evidence" value="ECO:0007669"/>
    <property type="project" value="UniProtKB-SubCell"/>
</dbReference>
<dbReference type="InterPro" id="IPR055392">
    <property type="entry name" value="BROMI_C"/>
</dbReference>
<dbReference type="InterPro" id="IPR035969">
    <property type="entry name" value="Rab-GAP_TBC_sf"/>
</dbReference>
<dbReference type="FunFam" id="1.10.472.80:FF:000031">
    <property type="entry name" value="TBC1 domain family, member 32"/>
    <property type="match status" value="1"/>
</dbReference>
<evidence type="ECO:0000256" key="3">
    <source>
        <dbReference type="ARBA" id="ARBA00022473"/>
    </source>
</evidence>
<reference evidence="13" key="1">
    <citation type="submission" date="2020-06" db="EMBL/GenBank/DDBJ databases">
        <title>Draft genome of Bugula neritina, a colonial animal packing powerful symbionts and potential medicines.</title>
        <authorList>
            <person name="Rayko M."/>
        </authorList>
    </citation>
    <scope>NUCLEOTIDE SEQUENCE [LARGE SCALE GENOMIC DNA]</scope>
    <source>
        <strain evidence="13">Kwan_BN1</strain>
    </source>
</reference>
<evidence type="ECO:0000256" key="1">
    <source>
        <dbReference type="ARBA" id="ARBA00004138"/>
    </source>
</evidence>
<dbReference type="Gene3D" id="1.10.472.80">
    <property type="entry name" value="Ypt/Rab-GAP domain of gyp1p, domain 3"/>
    <property type="match status" value="1"/>
</dbReference>
<evidence type="ECO:0000313" key="13">
    <source>
        <dbReference type="EMBL" id="KAF6025568.1"/>
    </source>
</evidence>
<keyword evidence="4" id="KW-0963">Cytoplasm</keyword>
<dbReference type="Pfam" id="PF14961">
    <property type="entry name" value="BROMI"/>
    <property type="match status" value="1"/>
</dbReference>
<evidence type="ECO:0000259" key="12">
    <source>
        <dbReference type="Pfam" id="PF23440"/>
    </source>
</evidence>
<evidence type="ECO:0000256" key="9">
    <source>
        <dbReference type="ARBA" id="ARBA00075916"/>
    </source>
</evidence>
<keyword evidence="5" id="KW-0969">Cilium</keyword>
<proteinExistence type="predicted"/>
<evidence type="ECO:0000256" key="5">
    <source>
        <dbReference type="ARBA" id="ARBA00023069"/>
    </source>
</evidence>
<dbReference type="GO" id="GO:0005737">
    <property type="term" value="C:cytoplasm"/>
    <property type="evidence" value="ECO:0007669"/>
    <property type="project" value="UniProtKB-SubCell"/>
</dbReference>
<dbReference type="Pfam" id="PF23440">
    <property type="entry name" value="BROMI_C"/>
    <property type="match status" value="1"/>
</dbReference>
<evidence type="ECO:0000256" key="6">
    <source>
        <dbReference type="ARBA" id="ARBA00023273"/>
    </source>
</evidence>
<sequence>MDVAIVTPAIKQLLIGAGKFIQDAATFEQAEERIMNLEESDDQFHKYELVKFVKAEIEECVGPIVDEEIERYNDSTYQNFSDTDTLVTRITDKVTSSQQFVALKEDISKAVHDSVERLVENFEDEFRLVDKEDPPLTPKQRDPCQLSDEESMWSSSYNHERFLFVTIEQVKKNIEHLDKKNNIQTRLAAIKDLLQVTLHEVLTSDESHQREWARLERVIVDALSDQTEPLLQKKALSFISRGFASSHGNSNELYSILITFLYEYFTNKKQPSIKVKNGLDTTKPDFNILLLAFRLMNDFQKIVPNYWVRYPARFLNDVMEKTISLMAISGEAGMSVQPSMHATPTHFLALLDPKAEWFMRWTHGCFSRLPIFTVMKKQKAFLENLVKSILEFVASRRVPFDLVSEASESLASHRGTVGSHQQRFTYTGEELEYIYFVHAISIVGRILMYKQGFQLFPLKVKGYEGEITITKLICSICQLVTNPAGHGLPMRNITAVYEPSMLATDVLKKLSTSESTYQACLCRDQVTSTLLQPILHWLDSSIPDGTLASDATLLNVADILSIMATRSAGRRHILYGEGGDTFSRSRSSPAHCLTEFCKKALNKSLPAVHGQVPKQVAGSYLFLCRHLYNNGEGLQAIYSCDLHSILGQVWNSASKAISTISKGKLSKQEEDNVAWEERLKDNLLNFATTPKGVLLMQQANAMQACVGYMCVRHQRKQQVSSLEKFGYGTIISQIASTPCGILEMKKQGLVSALCQDAWNSLEPGEEFEIPFRPMIWSVDAIDKSTLKPLVNLLHIFSNFTSVFELIGGEKLPVGVKYSFRDKVYSLIDLIDRVVMLNAAKDESKIHFLFHYEQSHVFGLRLLNSLICCLDTLLLMDSQFSVVSTLISSQTAEDISSSGTIIIDSLSMERNHVLARALLIGGPSERVLPQQTLTDSQVHTPTLPLITSTTLPKEYIPNIVGKSSIKQETEISKFLSESKSSKLDASWLEKCKTAFCKSTDGKLDSIKGNVIQDVLERTVVAMSSIKSEALFLDSVSDSETSFKSFKLTTLQELGVTKAVQYGVHLKLLTSTHDSQENLTKLLKHAGFYLKQQQRQVGSHLQSLNSNYVGFDWFAATIFLIMRGSYERSWKLLQSYATLSASAYMWAPRMHRSIHLPANLASSSIPPLLFSSCHNIELLMQVELPLVYSAFRMSGFTASQICQLWLKQCFWNYLDWSEVCSYVTICTLLGVDYQVYMCIAILRHLQQHILHHQQQQNLVIFLREQPIIDFKVGKHLEYMKRLESRYRRTVLADMLNFSKP</sequence>
<feature type="domain" description="BROMI middle region" evidence="10">
    <location>
        <begin position="168"/>
        <end position="846"/>
    </location>
</feature>
<feature type="domain" description="BROMI N-terminal" evidence="11">
    <location>
        <begin position="11"/>
        <end position="125"/>
    </location>
</feature>
<evidence type="ECO:0000259" key="10">
    <source>
        <dbReference type="Pfam" id="PF14961"/>
    </source>
</evidence>
<dbReference type="OrthoDB" id="1668230at2759"/>
<evidence type="ECO:0000259" key="11">
    <source>
        <dbReference type="Pfam" id="PF23431"/>
    </source>
</evidence>
<dbReference type="PANTHER" id="PTHR13465">
    <property type="entry name" value="UPF0183 PROTEIN"/>
    <property type="match status" value="1"/>
</dbReference>
<keyword evidence="14" id="KW-1185">Reference proteome</keyword>
<name>A0A7J7JJL4_BUGNE</name>
<gene>
    <name evidence="13" type="ORF">EB796_016110</name>
</gene>
<evidence type="ECO:0000256" key="7">
    <source>
        <dbReference type="ARBA" id="ARBA00054310"/>
    </source>
</evidence>
<organism evidence="13 14">
    <name type="scientific">Bugula neritina</name>
    <name type="common">Brown bryozoan</name>
    <name type="synonym">Sertularia neritina</name>
    <dbReference type="NCBI Taxonomy" id="10212"/>
    <lineage>
        <taxon>Eukaryota</taxon>
        <taxon>Metazoa</taxon>
        <taxon>Spiralia</taxon>
        <taxon>Lophotrochozoa</taxon>
        <taxon>Bryozoa</taxon>
        <taxon>Gymnolaemata</taxon>
        <taxon>Cheilostomatida</taxon>
        <taxon>Flustrina</taxon>
        <taxon>Buguloidea</taxon>
        <taxon>Bugulidae</taxon>
        <taxon>Bugula</taxon>
    </lineage>
</organism>
<evidence type="ECO:0000313" key="14">
    <source>
        <dbReference type="Proteomes" id="UP000593567"/>
    </source>
</evidence>
<evidence type="ECO:0000256" key="4">
    <source>
        <dbReference type="ARBA" id="ARBA00022490"/>
    </source>
</evidence>
<dbReference type="SUPFAM" id="SSF47923">
    <property type="entry name" value="Ypt/Rab-GAP domain of gyp1p"/>
    <property type="match status" value="1"/>
</dbReference>
<dbReference type="InterPro" id="IPR055391">
    <property type="entry name" value="BROMI_N"/>
</dbReference>
<dbReference type="GO" id="GO:1905515">
    <property type="term" value="P:non-motile cilium assembly"/>
    <property type="evidence" value="ECO:0007669"/>
    <property type="project" value="TreeGrafter"/>
</dbReference>
<keyword evidence="3" id="KW-0217">Developmental protein</keyword>
<comment type="caution">
    <text evidence="13">The sequence shown here is derived from an EMBL/GenBank/DDBJ whole genome shotgun (WGS) entry which is preliminary data.</text>
</comment>
<accession>A0A7J7JJL4</accession>
<comment type="subcellular location">
    <subcellularLocation>
        <location evidence="1">Cell projection</location>
        <location evidence="1">Cilium</location>
    </subcellularLocation>
    <subcellularLocation>
        <location evidence="2">Cytoplasm</location>
    </subcellularLocation>
</comment>
<dbReference type="PANTHER" id="PTHR13465:SF3">
    <property type="entry name" value="PROTEIN BROAD-MINDED"/>
    <property type="match status" value="1"/>
</dbReference>
<evidence type="ECO:0000256" key="8">
    <source>
        <dbReference type="ARBA" id="ARBA00067690"/>
    </source>
</evidence>
<dbReference type="Proteomes" id="UP000593567">
    <property type="component" value="Unassembled WGS sequence"/>
</dbReference>
<evidence type="ECO:0000256" key="2">
    <source>
        <dbReference type="ARBA" id="ARBA00004496"/>
    </source>
</evidence>
<dbReference type="Pfam" id="PF23431">
    <property type="entry name" value="BROMI_N"/>
    <property type="match status" value="1"/>
</dbReference>
<comment type="function">
    <text evidence="7">Required for high-level Shh responses in the developing neural tube. Together with CDK20, controls the structure of the primary cilium by coordinating assembly of the ciliary membrane and axoneme, allowing GLI2 to be properly activated in response to Shh signaling.</text>
</comment>